<name>A8Z5S5_KARMG</name>
<evidence type="ECO:0000313" key="3">
    <source>
        <dbReference type="EMBL" id="ABS30476.1"/>
    </source>
</evidence>
<dbReference type="KEGG" id="smg:SMGWSS_048"/>
<keyword evidence="1" id="KW-0560">Oxidoreductase</keyword>
<reference evidence="3 4" key="1">
    <citation type="journal article" date="2007" name="Proc. Natl. Acad. Sci. U.S.A.">
        <title>Parallel genomic evolution and metabolic interdependence in an ancient symbiosis.</title>
        <authorList>
            <person name="McCutcheon J.P."/>
            <person name="Moran N.A."/>
        </authorList>
    </citation>
    <scope>NUCLEOTIDE SEQUENCE [LARGE SCALE GENOMIC DNA]</scope>
    <source>
        <strain evidence="3 4">GWSS</strain>
    </source>
</reference>
<sequence length="294" mass="33305">MNNSKVNWCPGCGNFSILKQIQSILPEIGVNKHKIVFVSGIGCSSRLPYYLDTYGIHGIHGRATSIATGIKLSKQNLSVWIITGDGDGLSIGGNHLIHLFRRNINVNILLFNNKIYGLTKGQYSPTSSLGVKTKSSPLGTIERPFNTLSLALGAGATFVARSIDINIKHLKKMLIASNNHIGTSFLEIYQNCNIFNNGVFDSFTKESNTLYLEQKKPLSFGKRKCILLYNNKIKIIINNNFLKKKIWIHDIYDINKAFFLSKFFYEKKIFPCPFGVLYKRKIDTYDKFFNKKRC</sequence>
<organism evidence="3 4">
    <name type="scientific">Karelsulcia muelleri (strain GWSS)</name>
    <name type="common">Sulcia muelleri</name>
    <dbReference type="NCBI Taxonomy" id="444179"/>
    <lineage>
        <taxon>Bacteria</taxon>
        <taxon>Pseudomonadati</taxon>
        <taxon>Bacteroidota</taxon>
        <taxon>Flavobacteriia</taxon>
        <taxon>Flavobacteriales</taxon>
        <taxon>Candidatus Karelsulcia</taxon>
    </lineage>
</organism>
<evidence type="ECO:0000256" key="1">
    <source>
        <dbReference type="ARBA" id="ARBA00023002"/>
    </source>
</evidence>
<dbReference type="Proteomes" id="UP000000781">
    <property type="component" value="Chromosome"/>
</dbReference>
<dbReference type="CDD" id="cd03375">
    <property type="entry name" value="TPP_OGFOR"/>
    <property type="match status" value="1"/>
</dbReference>
<protein>
    <submittedName>
        <fullName evidence="3">2-oxoglutarate ferredoxin oxidoreductase beta subunit</fullName>
    </submittedName>
</protein>
<dbReference type="EMBL" id="CP000770">
    <property type="protein sequence ID" value="ABS30476.1"/>
    <property type="molecule type" value="Genomic_DNA"/>
</dbReference>
<dbReference type="InterPro" id="IPR029061">
    <property type="entry name" value="THDP-binding"/>
</dbReference>
<dbReference type="PANTHER" id="PTHR48084">
    <property type="entry name" value="2-OXOGLUTARATE OXIDOREDUCTASE SUBUNIT KORB-RELATED"/>
    <property type="match status" value="1"/>
</dbReference>
<feature type="domain" description="Thiamine pyrophosphate enzyme TPP-binding" evidence="2">
    <location>
        <begin position="41"/>
        <end position="188"/>
    </location>
</feature>
<accession>A8Z5S5</accession>
<dbReference type="GO" id="GO:0016625">
    <property type="term" value="F:oxidoreductase activity, acting on the aldehyde or oxo group of donors, iron-sulfur protein as acceptor"/>
    <property type="evidence" value="ECO:0007669"/>
    <property type="project" value="UniProtKB-ARBA"/>
</dbReference>
<dbReference type="InterPro" id="IPR051457">
    <property type="entry name" value="2-oxoacid:Fd_oxidoreductase"/>
</dbReference>
<dbReference type="InterPro" id="IPR011766">
    <property type="entry name" value="TPP_enzyme_TPP-bd"/>
</dbReference>
<dbReference type="SUPFAM" id="SSF52518">
    <property type="entry name" value="Thiamin diphosphate-binding fold (THDP-binding)"/>
    <property type="match status" value="1"/>
</dbReference>
<gene>
    <name evidence="3" type="primary">korB</name>
    <name evidence="3" type="ordered locus">SMGWSS_048</name>
</gene>
<dbReference type="STRING" id="444179.SMGWSS_048"/>
<dbReference type="Gene3D" id="3.40.50.970">
    <property type="match status" value="1"/>
</dbReference>
<evidence type="ECO:0000313" key="4">
    <source>
        <dbReference type="Proteomes" id="UP000000781"/>
    </source>
</evidence>
<proteinExistence type="predicted"/>
<dbReference type="GO" id="GO:0044281">
    <property type="term" value="P:small molecule metabolic process"/>
    <property type="evidence" value="ECO:0007669"/>
    <property type="project" value="UniProtKB-ARBA"/>
</dbReference>
<dbReference type="GO" id="GO:0030976">
    <property type="term" value="F:thiamine pyrophosphate binding"/>
    <property type="evidence" value="ECO:0007669"/>
    <property type="project" value="InterPro"/>
</dbReference>
<dbReference type="PANTHER" id="PTHR48084:SF4">
    <property type="entry name" value="2-OXOGLUTARATE OXIDOREDUCTASE SUBUNIT KORB"/>
    <property type="match status" value="1"/>
</dbReference>
<dbReference type="GO" id="GO:0045333">
    <property type="term" value="P:cellular respiration"/>
    <property type="evidence" value="ECO:0007669"/>
    <property type="project" value="UniProtKB-ARBA"/>
</dbReference>
<dbReference type="HOGENOM" id="CLU_048564_1_0_10"/>
<dbReference type="AlphaFoldDB" id="A8Z5S5"/>
<evidence type="ECO:0000259" key="2">
    <source>
        <dbReference type="Pfam" id="PF02775"/>
    </source>
</evidence>
<dbReference type="Pfam" id="PF02775">
    <property type="entry name" value="TPP_enzyme_C"/>
    <property type="match status" value="1"/>
</dbReference>